<evidence type="ECO:0000313" key="1">
    <source>
        <dbReference type="EMBL" id="QHS87620.1"/>
    </source>
</evidence>
<protein>
    <submittedName>
        <fullName evidence="1">Uncharacterized protein</fullName>
    </submittedName>
</protein>
<dbReference type="EMBL" id="MN739083">
    <property type="protein sequence ID" value="QHS87620.1"/>
    <property type="molecule type" value="Genomic_DNA"/>
</dbReference>
<accession>A0A6C0B6E0</accession>
<dbReference type="AlphaFoldDB" id="A0A6C0B6E0"/>
<proteinExistence type="predicted"/>
<sequence>MDTTISKLKNEFVKIIDQIGKIQTIKMSAHLKISRFKTIYDEMIHLNSTKKHFLVCLEALHFQYKMFVAEQESLTKTMALLINRVYRDYYHYYNAIVKELAKYEISPPVVEKQHLVYKDTEPSAEFQAEDIALVFDNIVVLLNSISLKYNENETVIQQYKTRSTTGIFIGNLINTLEYDNSVLDDHAKLFFKSVEFTIRTQSAYFAKLLKRFQSSVEDIDGEVSFHESSWDNSSLSVSDQLVQTTDDGNPRLSQWTGTKEEEESCVVGMTIDEIYKNNA</sequence>
<reference evidence="1" key="1">
    <citation type="journal article" date="2020" name="Nature">
        <title>Giant virus diversity and host interactions through global metagenomics.</title>
        <authorList>
            <person name="Schulz F."/>
            <person name="Roux S."/>
            <person name="Paez-Espino D."/>
            <person name="Jungbluth S."/>
            <person name="Walsh D.A."/>
            <person name="Denef V.J."/>
            <person name="McMahon K.D."/>
            <person name="Konstantinidis K.T."/>
            <person name="Eloe-Fadrosh E.A."/>
            <person name="Kyrpides N.C."/>
            <person name="Woyke T."/>
        </authorList>
    </citation>
    <scope>NUCLEOTIDE SEQUENCE</scope>
    <source>
        <strain evidence="1">GVMAG-M-3300010157-4</strain>
    </source>
</reference>
<organism evidence="1">
    <name type="scientific">viral metagenome</name>
    <dbReference type="NCBI Taxonomy" id="1070528"/>
    <lineage>
        <taxon>unclassified sequences</taxon>
        <taxon>metagenomes</taxon>
        <taxon>organismal metagenomes</taxon>
    </lineage>
</organism>
<name>A0A6C0B6E0_9ZZZZ</name>